<evidence type="ECO:0000313" key="3">
    <source>
        <dbReference type="EMBL" id="GAX81956.1"/>
    </source>
</evidence>
<evidence type="ECO:0000313" key="4">
    <source>
        <dbReference type="Proteomes" id="UP000232323"/>
    </source>
</evidence>
<dbReference type="PANTHER" id="PTHR13151">
    <property type="entry name" value="CBF1 INTERACTING COREPRESSOR CIR"/>
    <property type="match status" value="1"/>
</dbReference>
<dbReference type="GO" id="GO:0005634">
    <property type="term" value="C:nucleus"/>
    <property type="evidence" value="ECO:0007669"/>
    <property type="project" value="TreeGrafter"/>
</dbReference>
<dbReference type="InterPro" id="IPR019339">
    <property type="entry name" value="CIR_N_dom"/>
</dbReference>
<name>A0A250XFZ8_9CHLO</name>
<feature type="compositionally biased region" description="Basic residues" evidence="1">
    <location>
        <begin position="418"/>
        <end position="452"/>
    </location>
</feature>
<reference evidence="3 4" key="1">
    <citation type="submission" date="2017-08" db="EMBL/GenBank/DDBJ databases">
        <title>Acidophilic green algal genome provides insights into adaptation to an acidic environment.</title>
        <authorList>
            <person name="Hirooka S."/>
            <person name="Hirose Y."/>
            <person name="Kanesaki Y."/>
            <person name="Higuchi S."/>
            <person name="Fujiwara T."/>
            <person name="Onuma R."/>
            <person name="Era A."/>
            <person name="Ohbayashi R."/>
            <person name="Uzuka A."/>
            <person name="Nozaki H."/>
            <person name="Yoshikawa H."/>
            <person name="Miyagishima S.Y."/>
        </authorList>
    </citation>
    <scope>NUCLEOTIDE SEQUENCE [LARGE SCALE GENOMIC DNA]</scope>
    <source>
        <strain evidence="3 4">NIES-2499</strain>
    </source>
</reference>
<protein>
    <recommendedName>
        <fullName evidence="2">CBF1-interacting co-repressor CIR N-terminal domain-containing protein</fullName>
    </recommendedName>
</protein>
<dbReference type="GO" id="GO:0003714">
    <property type="term" value="F:transcription corepressor activity"/>
    <property type="evidence" value="ECO:0007669"/>
    <property type="project" value="InterPro"/>
</dbReference>
<dbReference type="PANTHER" id="PTHR13151:SF2">
    <property type="entry name" value="COREPRESSOR INTERACTING WITH RBPJ 1"/>
    <property type="match status" value="1"/>
</dbReference>
<dbReference type="InterPro" id="IPR040014">
    <property type="entry name" value="CIR1"/>
</dbReference>
<proteinExistence type="predicted"/>
<organism evidence="3 4">
    <name type="scientific">Chlamydomonas eustigma</name>
    <dbReference type="NCBI Taxonomy" id="1157962"/>
    <lineage>
        <taxon>Eukaryota</taxon>
        <taxon>Viridiplantae</taxon>
        <taxon>Chlorophyta</taxon>
        <taxon>core chlorophytes</taxon>
        <taxon>Chlorophyceae</taxon>
        <taxon>CS clade</taxon>
        <taxon>Chlamydomonadales</taxon>
        <taxon>Chlamydomonadaceae</taxon>
        <taxon>Chlamydomonas</taxon>
    </lineage>
</organism>
<keyword evidence="4" id="KW-1185">Reference proteome</keyword>
<dbReference type="Proteomes" id="UP000232323">
    <property type="component" value="Unassembled WGS sequence"/>
</dbReference>
<dbReference type="SMART" id="SM01083">
    <property type="entry name" value="Cir_N"/>
    <property type="match status" value="1"/>
</dbReference>
<dbReference type="EMBL" id="BEGY01000073">
    <property type="protein sequence ID" value="GAX81956.1"/>
    <property type="molecule type" value="Genomic_DNA"/>
</dbReference>
<dbReference type="STRING" id="1157962.A0A250XFZ8"/>
<comment type="caution">
    <text evidence="3">The sequence shown here is derived from an EMBL/GenBank/DDBJ whole genome shotgun (WGS) entry which is preliminary data.</text>
</comment>
<accession>A0A250XFZ8</accession>
<feature type="region of interest" description="Disordered" evidence="1">
    <location>
        <begin position="375"/>
        <end position="452"/>
    </location>
</feature>
<evidence type="ECO:0000259" key="2">
    <source>
        <dbReference type="SMART" id="SM01083"/>
    </source>
</evidence>
<gene>
    <name evidence="3" type="ORF">CEUSTIGMA_g9384.t1</name>
</gene>
<dbReference type="AlphaFoldDB" id="A0A250XFZ8"/>
<dbReference type="OrthoDB" id="6253837at2759"/>
<evidence type="ECO:0000256" key="1">
    <source>
        <dbReference type="SAM" id="MobiDB-lite"/>
    </source>
</evidence>
<sequence length="452" mass="49345">MARQMPSRGALAGVKADLNHAKEAGKDYDPRAAGSAWTHNFLNQKPWHPMNFRNRMKTWENEQKHMTDQKTKEKAQAEFDAEQEYLQTLSLLSPEQQQRWKDRQSISFMYQKPPGLDAALARDKEAEEKRQLLKAQQESATASIEPSAATAALNGASSSKHLTLQAVEGGAMSSSGVAPVIDSDKIRQDPFKVMLQARLAVQSNQRFCLKQVEGVHGGLDHNADNQKILDDFPEPGPCLPAGSHAGGGVGLISVEEEAMLASLSKEDRQRVLKRLKKLQQREERREKLRQAEAVLLAAGYNIAATALRDGGGTNSNGVKAVHEPQVLVSTSHGVNPNPEAAGSAIPTAATHKQLVGKGHSMHLQAAYACSEDAPKVYTTDSSSDSGTRSGDSQEGLSEGQRSVDHVRNGVRQTSGGKKGSKIKHVKKGKGKKRKLKQEVRRLKKHHHKITTD</sequence>
<feature type="compositionally biased region" description="Low complexity" evidence="1">
    <location>
        <begin position="378"/>
        <end position="392"/>
    </location>
</feature>
<feature type="domain" description="CBF1-interacting co-repressor CIR N-terminal" evidence="2">
    <location>
        <begin position="46"/>
        <end position="82"/>
    </location>
</feature>